<dbReference type="InterPro" id="IPR005702">
    <property type="entry name" value="Wzc-like_C"/>
</dbReference>
<evidence type="ECO:0000256" key="7">
    <source>
        <dbReference type="ARBA" id="ARBA00023137"/>
    </source>
</evidence>
<evidence type="ECO:0000256" key="4">
    <source>
        <dbReference type="ARBA" id="ARBA00022741"/>
    </source>
</evidence>
<dbReference type="RefSeq" id="WP_377823536.1">
    <property type="nucleotide sequence ID" value="NZ_JBHSWJ010000002.1"/>
</dbReference>
<sequence>MTIRDFLRIMRQRWRWLLGTLLVVLAAAAVSTLMQPKTYEASARFYLAGSNGQGTPVQRDDLATYAQVVSAPAVQDVIRKEAKVGSAVPVNVTATLSDTANIMTVTATSGSAQEAAAIANATGPALAAVAPQFSQLLSGAGSVTSTAVQPATVPSAPASPDVRKTVELALAVGLLLGVAMALLRHFMDNRVRTVEDLETLVQRPVLSIVPRVGGGRRVVDASGNASGAMVEAMRRLRTNVKFVNVTNDVPAVVVTSARPGDGKTTVAANLALAMSRDGHRTVLVDGDLRKPGVASAVGIDGSVGLTNVLVHDVALKDVLVEPEPALPLFVLPAGPVPPNASELLGSSEMHNLFQELVAEFDFIVFDSPPMLPVVDALELEKLAGTLILVARGGQVSRRELQVTLKALETVDANLSGTVLNYADSFSDDYGYGGKYGYGEDLAASGPESGRGGSRRAGKRG</sequence>
<dbReference type="Proteomes" id="UP001596356">
    <property type="component" value="Unassembled WGS sequence"/>
</dbReference>
<dbReference type="CDD" id="cd05387">
    <property type="entry name" value="BY-kinase"/>
    <property type="match status" value="1"/>
</dbReference>
<feature type="domain" description="AAA" evidence="10">
    <location>
        <begin position="253"/>
        <end position="399"/>
    </location>
</feature>
<evidence type="ECO:0000256" key="5">
    <source>
        <dbReference type="ARBA" id="ARBA00022777"/>
    </source>
</evidence>
<proteinExistence type="inferred from homology"/>
<dbReference type="InterPro" id="IPR050445">
    <property type="entry name" value="Bact_polysacc_biosynth/exp"/>
</dbReference>
<dbReference type="PANTHER" id="PTHR32309:SF13">
    <property type="entry name" value="FERRIC ENTEROBACTIN TRANSPORT PROTEIN FEPE"/>
    <property type="match status" value="1"/>
</dbReference>
<evidence type="ECO:0000256" key="9">
    <source>
        <dbReference type="SAM" id="MobiDB-lite"/>
    </source>
</evidence>
<accession>A0ABW2AUP1</accession>
<name>A0ABW2AUP1_9MICO</name>
<gene>
    <name evidence="11" type="ORF">ACFQBT_13930</name>
</gene>
<evidence type="ECO:0000256" key="3">
    <source>
        <dbReference type="ARBA" id="ARBA00022679"/>
    </source>
</evidence>
<dbReference type="InterPro" id="IPR027417">
    <property type="entry name" value="P-loop_NTPase"/>
</dbReference>
<dbReference type="Pfam" id="PF13614">
    <property type="entry name" value="AAA_31"/>
    <property type="match status" value="1"/>
</dbReference>
<dbReference type="GO" id="GO:0004715">
    <property type="term" value="F:non-membrane spanning protein tyrosine kinase activity"/>
    <property type="evidence" value="ECO:0007669"/>
    <property type="project" value="UniProtKB-EC"/>
</dbReference>
<keyword evidence="3 11" id="KW-0808">Transferase</keyword>
<dbReference type="Gene3D" id="3.40.50.300">
    <property type="entry name" value="P-loop containing nucleotide triphosphate hydrolases"/>
    <property type="match status" value="1"/>
</dbReference>
<keyword evidence="4" id="KW-0547">Nucleotide-binding</keyword>
<evidence type="ECO:0000256" key="6">
    <source>
        <dbReference type="ARBA" id="ARBA00022840"/>
    </source>
</evidence>
<evidence type="ECO:0000256" key="2">
    <source>
        <dbReference type="ARBA" id="ARBA00011903"/>
    </source>
</evidence>
<dbReference type="PANTHER" id="PTHR32309">
    <property type="entry name" value="TYROSINE-PROTEIN KINASE"/>
    <property type="match status" value="1"/>
</dbReference>
<keyword evidence="7" id="KW-0829">Tyrosine-protein kinase</keyword>
<evidence type="ECO:0000313" key="12">
    <source>
        <dbReference type="Proteomes" id="UP001596356"/>
    </source>
</evidence>
<dbReference type="SUPFAM" id="SSF52540">
    <property type="entry name" value="P-loop containing nucleoside triphosphate hydrolases"/>
    <property type="match status" value="1"/>
</dbReference>
<evidence type="ECO:0000256" key="1">
    <source>
        <dbReference type="ARBA" id="ARBA00007316"/>
    </source>
</evidence>
<dbReference type="NCBIfam" id="TIGR01007">
    <property type="entry name" value="eps_fam"/>
    <property type="match status" value="1"/>
</dbReference>
<keyword evidence="6" id="KW-0067">ATP-binding</keyword>
<reference evidence="12" key="1">
    <citation type="journal article" date="2019" name="Int. J. Syst. Evol. Microbiol.">
        <title>The Global Catalogue of Microorganisms (GCM) 10K type strain sequencing project: providing services to taxonomists for standard genome sequencing and annotation.</title>
        <authorList>
            <consortium name="The Broad Institute Genomics Platform"/>
            <consortium name="The Broad Institute Genome Sequencing Center for Infectious Disease"/>
            <person name="Wu L."/>
            <person name="Ma J."/>
        </authorList>
    </citation>
    <scope>NUCLEOTIDE SEQUENCE [LARGE SCALE GENOMIC DNA]</scope>
    <source>
        <strain evidence="12">NBRC 106593</strain>
    </source>
</reference>
<comment type="catalytic activity">
    <reaction evidence="8">
        <text>L-tyrosyl-[protein] + ATP = O-phospho-L-tyrosyl-[protein] + ADP + H(+)</text>
        <dbReference type="Rhea" id="RHEA:10596"/>
        <dbReference type="Rhea" id="RHEA-COMP:10136"/>
        <dbReference type="Rhea" id="RHEA-COMP:20101"/>
        <dbReference type="ChEBI" id="CHEBI:15378"/>
        <dbReference type="ChEBI" id="CHEBI:30616"/>
        <dbReference type="ChEBI" id="CHEBI:46858"/>
        <dbReference type="ChEBI" id="CHEBI:61978"/>
        <dbReference type="ChEBI" id="CHEBI:456216"/>
        <dbReference type="EC" id="2.7.10.2"/>
    </reaction>
</comment>
<dbReference type="EMBL" id="JBHSWJ010000002">
    <property type="protein sequence ID" value="MFC6714851.1"/>
    <property type="molecule type" value="Genomic_DNA"/>
</dbReference>
<keyword evidence="12" id="KW-1185">Reference proteome</keyword>
<comment type="similarity">
    <text evidence="1">Belongs to the CpsD/CapB family.</text>
</comment>
<keyword evidence="5" id="KW-0418">Kinase</keyword>
<evidence type="ECO:0000256" key="8">
    <source>
        <dbReference type="ARBA" id="ARBA00051245"/>
    </source>
</evidence>
<protein>
    <recommendedName>
        <fullName evidence="2">non-specific protein-tyrosine kinase</fullName>
        <ecNumber evidence="2">2.7.10.2</ecNumber>
    </recommendedName>
</protein>
<dbReference type="InterPro" id="IPR025669">
    <property type="entry name" value="AAA_dom"/>
</dbReference>
<dbReference type="EC" id="2.7.10.2" evidence="2"/>
<organism evidence="11 12">
    <name type="scientific">Branchiibius cervicis</name>
    <dbReference type="NCBI Taxonomy" id="908252"/>
    <lineage>
        <taxon>Bacteria</taxon>
        <taxon>Bacillati</taxon>
        <taxon>Actinomycetota</taxon>
        <taxon>Actinomycetes</taxon>
        <taxon>Micrococcales</taxon>
        <taxon>Dermacoccaceae</taxon>
        <taxon>Branchiibius</taxon>
    </lineage>
</organism>
<feature type="region of interest" description="Disordered" evidence="9">
    <location>
        <begin position="440"/>
        <end position="460"/>
    </location>
</feature>
<evidence type="ECO:0000259" key="10">
    <source>
        <dbReference type="Pfam" id="PF13614"/>
    </source>
</evidence>
<comment type="caution">
    <text evidence="11">The sequence shown here is derived from an EMBL/GenBank/DDBJ whole genome shotgun (WGS) entry which is preliminary data.</text>
</comment>
<evidence type="ECO:0000313" key="11">
    <source>
        <dbReference type="EMBL" id="MFC6714851.1"/>
    </source>
</evidence>